<sequence>MLLNHLKHYTTWWFWPRSSPSRSTRAGRRSSQACEELDAVTVPFSPLVGELLALYCHARLLQAVSEDDRCPQEYQLLAHRIIQQLFKAWVVQNPAGTVEDLIAGPPPYKSAENDPEAHDSRAGSSSALGGPAVPRRGG</sequence>
<feature type="region of interest" description="Disordered" evidence="1">
    <location>
        <begin position="101"/>
        <end position="138"/>
    </location>
</feature>
<protein>
    <submittedName>
        <fullName evidence="2">Uncharacterized protein</fullName>
    </submittedName>
</protein>
<reference evidence="2 3" key="1">
    <citation type="submission" date="2021-07" db="EMBL/GenBank/DDBJ databases">
        <title>Sequencing Streptomyces halstedii LGO-A4 genome an citrus endophytic actinomycete.</title>
        <authorList>
            <person name="Samborskyy M."/>
            <person name="Scott N."/>
            <person name="Deglau R."/>
            <person name="Dickens S."/>
            <person name="Oliveira L.G."/>
        </authorList>
    </citation>
    <scope>NUCLEOTIDE SEQUENCE [LARGE SCALE GENOMIC DNA]</scope>
    <source>
        <strain evidence="2 3">LGO-A4</strain>
    </source>
</reference>
<evidence type="ECO:0000313" key="3">
    <source>
        <dbReference type="Proteomes" id="UP000735541"/>
    </source>
</evidence>
<dbReference type="Proteomes" id="UP000735541">
    <property type="component" value="Unassembled WGS sequence"/>
</dbReference>
<evidence type="ECO:0000313" key="2">
    <source>
        <dbReference type="EMBL" id="MBV7674180.1"/>
    </source>
</evidence>
<accession>A0ABS6U0W4</accession>
<organism evidence="2 3">
    <name type="scientific">Streptomyces halstedii</name>
    <dbReference type="NCBI Taxonomy" id="1944"/>
    <lineage>
        <taxon>Bacteria</taxon>
        <taxon>Bacillati</taxon>
        <taxon>Actinomycetota</taxon>
        <taxon>Actinomycetes</taxon>
        <taxon>Kitasatosporales</taxon>
        <taxon>Streptomycetaceae</taxon>
        <taxon>Streptomyces</taxon>
    </lineage>
</organism>
<evidence type="ECO:0000256" key="1">
    <source>
        <dbReference type="SAM" id="MobiDB-lite"/>
    </source>
</evidence>
<name>A0ABS6U0W4_STRHA</name>
<feature type="compositionally biased region" description="Basic and acidic residues" evidence="1">
    <location>
        <begin position="111"/>
        <end position="121"/>
    </location>
</feature>
<dbReference type="RefSeq" id="WP_228873895.1">
    <property type="nucleotide sequence ID" value="NZ_JAHUVW010000004.1"/>
</dbReference>
<gene>
    <name evidence="2" type="ORF">STHAL_32550</name>
</gene>
<dbReference type="EMBL" id="JAHUVW010000004">
    <property type="protein sequence ID" value="MBV7674180.1"/>
    <property type="molecule type" value="Genomic_DNA"/>
</dbReference>
<keyword evidence="3" id="KW-1185">Reference proteome</keyword>
<comment type="caution">
    <text evidence="2">The sequence shown here is derived from an EMBL/GenBank/DDBJ whole genome shotgun (WGS) entry which is preliminary data.</text>
</comment>
<proteinExistence type="predicted"/>